<name>A0ABU0YYA9_9MICO</name>
<dbReference type="EMBL" id="JAVFWO010000002">
    <property type="protein sequence ID" value="MDQ7877318.1"/>
    <property type="molecule type" value="Genomic_DNA"/>
</dbReference>
<dbReference type="InterPro" id="IPR010982">
    <property type="entry name" value="Lambda_DNA-bd_dom_sf"/>
</dbReference>
<evidence type="ECO:0000313" key="2">
    <source>
        <dbReference type="EMBL" id="MDQ7877318.1"/>
    </source>
</evidence>
<proteinExistence type="predicted"/>
<keyword evidence="3" id="KW-1185">Reference proteome</keyword>
<evidence type="ECO:0000259" key="1">
    <source>
        <dbReference type="PROSITE" id="PS50943"/>
    </source>
</evidence>
<dbReference type="InterPro" id="IPR001387">
    <property type="entry name" value="Cro/C1-type_HTH"/>
</dbReference>
<dbReference type="CDD" id="cd00093">
    <property type="entry name" value="HTH_XRE"/>
    <property type="match status" value="1"/>
</dbReference>
<reference evidence="2 3" key="1">
    <citation type="submission" date="2023-08" db="EMBL/GenBank/DDBJ databases">
        <title>Microbacterium psychrotolerans sp. nov., a psychrotolerant bacterium isolated from soil in Heilongjiang Province, China.</title>
        <authorList>
            <person name="An P."/>
            <person name="Zhao D."/>
            <person name="Xiang H."/>
        </authorList>
    </citation>
    <scope>NUCLEOTIDE SEQUENCE [LARGE SCALE GENOMIC DNA]</scope>
    <source>
        <strain evidence="2 3">QXD-8</strain>
    </source>
</reference>
<dbReference type="SUPFAM" id="SSF47413">
    <property type="entry name" value="lambda repressor-like DNA-binding domains"/>
    <property type="match status" value="1"/>
</dbReference>
<evidence type="ECO:0000313" key="3">
    <source>
        <dbReference type="Proteomes" id="UP001235133"/>
    </source>
</evidence>
<comment type="caution">
    <text evidence="2">The sequence shown here is derived from an EMBL/GenBank/DDBJ whole genome shotgun (WGS) entry which is preliminary data.</text>
</comment>
<gene>
    <name evidence="2" type="ORF">Q9R08_04940</name>
</gene>
<protein>
    <submittedName>
        <fullName evidence="2">Helix-turn-helix transcriptional regulator</fullName>
    </submittedName>
</protein>
<feature type="domain" description="HTH cro/C1-type" evidence="1">
    <location>
        <begin position="32"/>
        <end position="72"/>
    </location>
</feature>
<dbReference type="RefSeq" id="WP_308866751.1">
    <property type="nucleotide sequence ID" value="NZ_JAVFWO010000002.1"/>
</dbReference>
<accession>A0ABU0YYA9</accession>
<dbReference type="Proteomes" id="UP001235133">
    <property type="component" value="Unassembled WGS sequence"/>
</dbReference>
<sequence>MQDAFTEETPRIVLIRENLDKLRRANGIPSEAKLADILGVSRATLWRISNDKVSPSAEFIARALTTFPHIEFKVLFRVEQPKNQAVAV</sequence>
<dbReference type="PROSITE" id="PS50943">
    <property type="entry name" value="HTH_CROC1"/>
    <property type="match status" value="1"/>
</dbReference>
<dbReference type="Gene3D" id="1.10.260.40">
    <property type="entry name" value="lambda repressor-like DNA-binding domains"/>
    <property type="match status" value="1"/>
</dbReference>
<organism evidence="2 3">
    <name type="scientific">Microbacterium psychrotolerans</name>
    <dbReference type="NCBI Taxonomy" id="3068321"/>
    <lineage>
        <taxon>Bacteria</taxon>
        <taxon>Bacillati</taxon>
        <taxon>Actinomycetota</taxon>
        <taxon>Actinomycetes</taxon>
        <taxon>Micrococcales</taxon>
        <taxon>Microbacteriaceae</taxon>
        <taxon>Microbacterium</taxon>
    </lineage>
</organism>